<dbReference type="GO" id="GO:0009897">
    <property type="term" value="C:external side of plasma membrane"/>
    <property type="evidence" value="ECO:0007669"/>
    <property type="project" value="TreeGrafter"/>
</dbReference>
<dbReference type="SUPFAM" id="SSF110035">
    <property type="entry name" value="GDNF receptor-like"/>
    <property type="match status" value="2"/>
</dbReference>
<proteinExistence type="inferred from homology"/>
<evidence type="ECO:0000313" key="8">
    <source>
        <dbReference type="Proteomes" id="UP001732720"/>
    </source>
</evidence>
<dbReference type="PANTHER" id="PTHR10269">
    <property type="entry name" value="GDNF RECEPTOR ALPHA"/>
    <property type="match status" value="1"/>
</dbReference>
<keyword evidence="6" id="KW-0675">Receptor</keyword>
<dbReference type="RefSeq" id="XP_020008832.1">
    <property type="nucleotide sequence ID" value="XM_020153243.1"/>
</dbReference>
<sequence length="441" mass="49115">MVIVSLKGQRKYSRSNTNGGLTRIYQTVNPLRCKTACNIWQTIMLEDFQIAHAMVASSENKFTLQTKDCAFLRKQCLSDASGCEHAWRKMEDSCNASGDPCKISNSSHCNLSIQSLVESNSQFEECVCTDDFDCTVNNFLGKKCVNKSDNVKDYNKLKWNLTTPFHYGFKGIWSCLEVTEACVGDAFCNAQLAPYLKACSTIENLCDVKHCQTAIRFFYQNMPFNIAQMLAFCDCAQSDIPCQQSKEALHSKLCAVNVAPPPTCLGVIHSCQNDELCRRRFRAFQSKCWPRVAGKCHEDETCISMLSEQDFTCAGSDDCKAAYLGILGTALQVPCTCRTTTQSEESLCKTLQHMLQRKSCFNYPTLSDVKGMALYKGEHEKELTLAGFPSPFSGEVIYAILGMAVTCGILFLVMLSLRISRLLSEERNPPAIQIPGAVIVH</sequence>
<dbReference type="InterPro" id="IPR037193">
    <property type="entry name" value="GDNF_alpha"/>
</dbReference>
<dbReference type="GO" id="GO:0043235">
    <property type="term" value="C:receptor complex"/>
    <property type="evidence" value="ECO:0007669"/>
    <property type="project" value="TreeGrafter"/>
</dbReference>
<keyword evidence="5" id="KW-0472">Membrane</keyword>
<dbReference type="InterPro" id="IPR003438">
    <property type="entry name" value="GDNF_rcpt"/>
</dbReference>
<evidence type="ECO:0000256" key="5">
    <source>
        <dbReference type="ARBA" id="ARBA00023136"/>
    </source>
</evidence>
<dbReference type="CTD" id="389400"/>
<keyword evidence="4" id="KW-0732">Signal</keyword>
<dbReference type="GeneID" id="109677094"/>
<evidence type="ECO:0000256" key="1">
    <source>
        <dbReference type="ARBA" id="ARBA00004236"/>
    </source>
</evidence>
<keyword evidence="3" id="KW-1003">Cell membrane</keyword>
<evidence type="ECO:0000256" key="4">
    <source>
        <dbReference type="ARBA" id="ARBA00022729"/>
    </source>
</evidence>
<dbReference type="OrthoDB" id="8735237at2759"/>
<evidence type="ECO:0000256" key="6">
    <source>
        <dbReference type="ARBA" id="ARBA00023170"/>
    </source>
</evidence>
<dbReference type="PANTHER" id="PTHR10269:SF1">
    <property type="entry name" value="GDNF FAMILY RECEPTOR ALPHA-LIKE"/>
    <property type="match status" value="1"/>
</dbReference>
<protein>
    <submittedName>
        <fullName evidence="9">GDNF family receptor alpha-like</fullName>
    </submittedName>
</protein>
<gene>
    <name evidence="9" type="primary">Gfral</name>
</gene>
<dbReference type="GO" id="GO:0007399">
    <property type="term" value="P:nervous system development"/>
    <property type="evidence" value="ECO:0007669"/>
    <property type="project" value="TreeGrafter"/>
</dbReference>
<evidence type="ECO:0000256" key="2">
    <source>
        <dbReference type="ARBA" id="ARBA00005961"/>
    </source>
</evidence>
<keyword evidence="7" id="KW-0325">Glycoprotein</keyword>
<evidence type="ECO:0000313" key="9">
    <source>
        <dbReference type="RefSeq" id="XP_020008832.1"/>
    </source>
</evidence>
<dbReference type="Proteomes" id="UP001732720">
    <property type="component" value="Chromosome 8"/>
</dbReference>
<dbReference type="KEGG" id="ccan:109677094"/>
<accession>A0A8B7TQ07</accession>
<dbReference type="GO" id="GO:0007169">
    <property type="term" value="P:cell surface receptor protein tyrosine kinase signaling pathway"/>
    <property type="evidence" value="ECO:0007669"/>
    <property type="project" value="UniProtKB-ARBA"/>
</dbReference>
<name>A0A8B7TQ07_CASCN</name>
<comment type="similarity">
    <text evidence="2">Belongs to the GDNFR family.</text>
</comment>
<evidence type="ECO:0000256" key="3">
    <source>
        <dbReference type="ARBA" id="ARBA00022475"/>
    </source>
</evidence>
<comment type="subcellular location">
    <subcellularLocation>
        <location evidence="1">Cell membrane</location>
    </subcellularLocation>
</comment>
<dbReference type="GO" id="GO:0038023">
    <property type="term" value="F:signaling receptor activity"/>
    <property type="evidence" value="ECO:0007669"/>
    <property type="project" value="InterPro"/>
</dbReference>
<dbReference type="InterPro" id="IPR016017">
    <property type="entry name" value="GDNF/GAS1"/>
</dbReference>
<dbReference type="Pfam" id="PF02351">
    <property type="entry name" value="GDNF"/>
    <property type="match status" value="2"/>
</dbReference>
<organism evidence="9">
    <name type="scientific">Castor canadensis</name>
    <name type="common">American beaver</name>
    <dbReference type="NCBI Taxonomy" id="51338"/>
    <lineage>
        <taxon>Eukaryota</taxon>
        <taxon>Metazoa</taxon>
        <taxon>Chordata</taxon>
        <taxon>Craniata</taxon>
        <taxon>Vertebrata</taxon>
        <taxon>Euteleostomi</taxon>
        <taxon>Mammalia</taxon>
        <taxon>Eutheria</taxon>
        <taxon>Euarchontoglires</taxon>
        <taxon>Glires</taxon>
        <taxon>Rodentia</taxon>
        <taxon>Castorimorpha</taxon>
        <taxon>Castoridae</taxon>
        <taxon>Castor</taxon>
    </lineage>
</organism>
<dbReference type="AlphaFoldDB" id="A0A8B7TQ07"/>
<keyword evidence="8" id="KW-1185">Reference proteome</keyword>
<evidence type="ECO:0000256" key="7">
    <source>
        <dbReference type="ARBA" id="ARBA00023180"/>
    </source>
</evidence>
<dbReference type="SMART" id="SM00907">
    <property type="entry name" value="GDNF"/>
    <property type="match status" value="3"/>
</dbReference>
<reference evidence="9" key="1">
    <citation type="submission" date="2025-08" db="UniProtKB">
        <authorList>
            <consortium name="RefSeq"/>
        </authorList>
    </citation>
    <scope>IDENTIFICATION</scope>
    <source>
        <tissue evidence="9">Leukocyte</tissue>
    </source>
</reference>